<evidence type="ECO:0000259" key="6">
    <source>
        <dbReference type="Pfam" id="PF06803"/>
    </source>
</evidence>
<keyword evidence="2 5" id="KW-0812">Transmembrane</keyword>
<keyword evidence="8" id="KW-1185">Reference proteome</keyword>
<dbReference type="Proteomes" id="UP000294419">
    <property type="component" value="Chromosome"/>
</dbReference>
<dbReference type="KEGG" id="csal:NBC122_01976"/>
<comment type="subcellular location">
    <subcellularLocation>
        <location evidence="1">Endomembrane system</location>
        <topology evidence="1">Multi-pass membrane protein</topology>
    </subcellularLocation>
</comment>
<evidence type="ECO:0000313" key="8">
    <source>
        <dbReference type="Proteomes" id="UP000294419"/>
    </source>
</evidence>
<organism evidence="7 8">
    <name type="scientific">Chryseobacterium salivictor</name>
    <dbReference type="NCBI Taxonomy" id="2547600"/>
    <lineage>
        <taxon>Bacteria</taxon>
        <taxon>Pseudomonadati</taxon>
        <taxon>Bacteroidota</taxon>
        <taxon>Flavobacteriia</taxon>
        <taxon>Flavobacteriales</taxon>
        <taxon>Weeksellaceae</taxon>
        <taxon>Chryseobacterium group</taxon>
        <taxon>Chryseobacterium</taxon>
    </lineage>
</organism>
<protein>
    <recommendedName>
        <fullName evidence="6">DUF1232 domain-containing protein</fullName>
    </recommendedName>
</protein>
<proteinExistence type="predicted"/>
<feature type="domain" description="DUF1232" evidence="6">
    <location>
        <begin position="32"/>
        <end position="68"/>
    </location>
</feature>
<evidence type="ECO:0000256" key="3">
    <source>
        <dbReference type="ARBA" id="ARBA00022989"/>
    </source>
</evidence>
<gene>
    <name evidence="7" type="ORF">NBC122_01976</name>
</gene>
<dbReference type="InterPro" id="IPR010652">
    <property type="entry name" value="DUF1232"/>
</dbReference>
<evidence type="ECO:0000313" key="7">
    <source>
        <dbReference type="EMBL" id="QBO58784.1"/>
    </source>
</evidence>
<dbReference type="AlphaFoldDB" id="A0A4V1AL75"/>
<dbReference type="GO" id="GO:0012505">
    <property type="term" value="C:endomembrane system"/>
    <property type="evidence" value="ECO:0007669"/>
    <property type="project" value="UniProtKB-SubCell"/>
</dbReference>
<dbReference type="OrthoDB" id="9800202at2"/>
<keyword evidence="3 5" id="KW-1133">Transmembrane helix</keyword>
<keyword evidence="4 5" id="KW-0472">Membrane</keyword>
<sequence length="126" mass="14678">MFSTLKENIKKLKQETVPIYYALFDRRTPLAAKLLATLTVGYLLSPIDLIPDFIPVLGLLDDLIIVPLLIRATLRLIPQYVLDDIKSKIDSKEKLPTKWYSALPVILLYGYLLFVLFRYARQWFDF</sequence>
<dbReference type="RefSeq" id="WP_133440180.1">
    <property type="nucleotide sequence ID" value="NZ_CP037954.1"/>
</dbReference>
<name>A0A4V1AL75_9FLAO</name>
<evidence type="ECO:0000256" key="4">
    <source>
        <dbReference type="ARBA" id="ARBA00023136"/>
    </source>
</evidence>
<evidence type="ECO:0000256" key="2">
    <source>
        <dbReference type="ARBA" id="ARBA00022692"/>
    </source>
</evidence>
<feature type="transmembrane region" description="Helical" evidence="5">
    <location>
        <begin position="99"/>
        <end position="120"/>
    </location>
</feature>
<dbReference type="EMBL" id="CP037954">
    <property type="protein sequence ID" value="QBO58784.1"/>
    <property type="molecule type" value="Genomic_DNA"/>
</dbReference>
<evidence type="ECO:0000256" key="5">
    <source>
        <dbReference type="SAM" id="Phobius"/>
    </source>
</evidence>
<evidence type="ECO:0000256" key="1">
    <source>
        <dbReference type="ARBA" id="ARBA00004127"/>
    </source>
</evidence>
<accession>A0A4V1AL75</accession>
<reference evidence="7 8" key="1">
    <citation type="submission" date="2019-03" db="EMBL/GenBank/DDBJ databases">
        <authorList>
            <person name="Kim H."/>
            <person name="Yu S.-M."/>
        </authorList>
    </citation>
    <scope>NUCLEOTIDE SEQUENCE [LARGE SCALE GENOMIC DNA]</scope>
    <source>
        <strain evidence="7 8">NBC122</strain>
    </source>
</reference>
<dbReference type="Pfam" id="PF06803">
    <property type="entry name" value="DUF1232"/>
    <property type="match status" value="1"/>
</dbReference>